<organism evidence="3 4">
    <name type="scientific">Polyporus arcularius HHB13444</name>
    <dbReference type="NCBI Taxonomy" id="1314778"/>
    <lineage>
        <taxon>Eukaryota</taxon>
        <taxon>Fungi</taxon>
        <taxon>Dikarya</taxon>
        <taxon>Basidiomycota</taxon>
        <taxon>Agaricomycotina</taxon>
        <taxon>Agaricomycetes</taxon>
        <taxon>Polyporales</taxon>
        <taxon>Polyporaceae</taxon>
        <taxon>Polyporus</taxon>
    </lineage>
</organism>
<protein>
    <submittedName>
        <fullName evidence="3">Uncharacterized protein</fullName>
    </submittedName>
</protein>
<feature type="compositionally biased region" description="Basic and acidic residues" evidence="2">
    <location>
        <begin position="195"/>
        <end position="210"/>
    </location>
</feature>
<dbReference type="AlphaFoldDB" id="A0A5C3NQN6"/>
<feature type="compositionally biased region" description="Polar residues" evidence="2">
    <location>
        <begin position="130"/>
        <end position="142"/>
    </location>
</feature>
<feature type="compositionally biased region" description="Basic residues" evidence="2">
    <location>
        <begin position="224"/>
        <end position="234"/>
    </location>
</feature>
<name>A0A5C3NQN6_9APHY</name>
<gene>
    <name evidence="3" type="ORF">K466DRAFT_605991</name>
</gene>
<feature type="region of interest" description="Disordered" evidence="2">
    <location>
        <begin position="78"/>
        <end position="97"/>
    </location>
</feature>
<keyword evidence="1" id="KW-0175">Coiled coil</keyword>
<sequence length="380" mass="42024">MCNHCTNGQAACSLVARGGSWTLEQRVYILYDFQRRGDAKAKHPVEWIRTSFAEHPDFVPPAWFTDKLKSLSPSRWARGSRWRMEKPRSATTKRAKFLAPTSDFEDTADISDSAADVYDSSWKIGDASRTKTATSRGLSTARSDGHASEHSDASPPPRQLRNRSRRPFAGTAKLGPDGPTDNEDADSQAVCAFHEVIDSTEVRPSKRLSEGDNSTGADDDGARQHLRPPSKRARTPYGSNAVLRAPGRVADVGGALEDDTDSGVTPPTSIEAFIDAIGPDETLHHVRSDFLSLQAENASLRTALSKLEESVAAERRNVEGELSDLRDSTQREEVQKLQHILNTLLLERGSTMMLETVRLHIPKPNYSPLQYTTMIIFRQL</sequence>
<evidence type="ECO:0000313" key="3">
    <source>
        <dbReference type="EMBL" id="TFK79635.1"/>
    </source>
</evidence>
<feature type="compositionally biased region" description="Basic and acidic residues" evidence="2">
    <location>
        <begin position="143"/>
        <end position="152"/>
    </location>
</feature>
<accession>A0A5C3NQN6</accession>
<feature type="coiled-coil region" evidence="1">
    <location>
        <begin position="290"/>
        <end position="317"/>
    </location>
</feature>
<evidence type="ECO:0000256" key="2">
    <source>
        <dbReference type="SAM" id="MobiDB-lite"/>
    </source>
</evidence>
<keyword evidence="4" id="KW-1185">Reference proteome</keyword>
<feature type="region of interest" description="Disordered" evidence="2">
    <location>
        <begin position="128"/>
        <end position="245"/>
    </location>
</feature>
<proteinExistence type="predicted"/>
<reference evidence="3 4" key="1">
    <citation type="journal article" date="2019" name="Nat. Ecol. Evol.">
        <title>Megaphylogeny resolves global patterns of mushroom evolution.</title>
        <authorList>
            <person name="Varga T."/>
            <person name="Krizsan K."/>
            <person name="Foldi C."/>
            <person name="Dima B."/>
            <person name="Sanchez-Garcia M."/>
            <person name="Sanchez-Ramirez S."/>
            <person name="Szollosi G.J."/>
            <person name="Szarkandi J.G."/>
            <person name="Papp V."/>
            <person name="Albert L."/>
            <person name="Andreopoulos W."/>
            <person name="Angelini C."/>
            <person name="Antonin V."/>
            <person name="Barry K.W."/>
            <person name="Bougher N.L."/>
            <person name="Buchanan P."/>
            <person name="Buyck B."/>
            <person name="Bense V."/>
            <person name="Catcheside P."/>
            <person name="Chovatia M."/>
            <person name="Cooper J."/>
            <person name="Damon W."/>
            <person name="Desjardin D."/>
            <person name="Finy P."/>
            <person name="Geml J."/>
            <person name="Haridas S."/>
            <person name="Hughes K."/>
            <person name="Justo A."/>
            <person name="Karasinski D."/>
            <person name="Kautmanova I."/>
            <person name="Kiss B."/>
            <person name="Kocsube S."/>
            <person name="Kotiranta H."/>
            <person name="LaButti K.M."/>
            <person name="Lechner B.E."/>
            <person name="Liimatainen K."/>
            <person name="Lipzen A."/>
            <person name="Lukacs Z."/>
            <person name="Mihaltcheva S."/>
            <person name="Morgado L.N."/>
            <person name="Niskanen T."/>
            <person name="Noordeloos M.E."/>
            <person name="Ohm R.A."/>
            <person name="Ortiz-Santana B."/>
            <person name="Ovrebo C."/>
            <person name="Racz N."/>
            <person name="Riley R."/>
            <person name="Savchenko A."/>
            <person name="Shiryaev A."/>
            <person name="Soop K."/>
            <person name="Spirin V."/>
            <person name="Szebenyi C."/>
            <person name="Tomsovsky M."/>
            <person name="Tulloss R.E."/>
            <person name="Uehling J."/>
            <person name="Grigoriev I.V."/>
            <person name="Vagvolgyi C."/>
            <person name="Papp T."/>
            <person name="Martin F.M."/>
            <person name="Miettinen O."/>
            <person name="Hibbett D.S."/>
            <person name="Nagy L.G."/>
        </authorList>
    </citation>
    <scope>NUCLEOTIDE SEQUENCE [LARGE SCALE GENOMIC DNA]</scope>
    <source>
        <strain evidence="3 4">HHB13444</strain>
    </source>
</reference>
<dbReference type="EMBL" id="ML211975">
    <property type="protein sequence ID" value="TFK79635.1"/>
    <property type="molecule type" value="Genomic_DNA"/>
</dbReference>
<evidence type="ECO:0000313" key="4">
    <source>
        <dbReference type="Proteomes" id="UP000308197"/>
    </source>
</evidence>
<dbReference type="InParanoid" id="A0A5C3NQN6"/>
<evidence type="ECO:0000256" key="1">
    <source>
        <dbReference type="SAM" id="Coils"/>
    </source>
</evidence>
<dbReference type="Proteomes" id="UP000308197">
    <property type="component" value="Unassembled WGS sequence"/>
</dbReference>